<feature type="repeat" description="ANK" evidence="3">
    <location>
        <begin position="1"/>
        <end position="28"/>
    </location>
</feature>
<dbReference type="InterPro" id="IPR002110">
    <property type="entry name" value="Ankyrin_rpt"/>
</dbReference>
<dbReference type="PANTHER" id="PTHR24198:SF193">
    <property type="match status" value="1"/>
</dbReference>
<keyword evidence="2 3" id="KW-0040">ANK repeat</keyword>
<dbReference type="SUPFAM" id="SSF48403">
    <property type="entry name" value="Ankyrin repeat"/>
    <property type="match status" value="1"/>
</dbReference>
<accession>A0A3P7CNR9</accession>
<evidence type="ECO:0000256" key="2">
    <source>
        <dbReference type="ARBA" id="ARBA00023043"/>
    </source>
</evidence>
<dbReference type="PROSITE" id="PS50088">
    <property type="entry name" value="ANK_REPEAT"/>
    <property type="match status" value="2"/>
</dbReference>
<reference evidence="4 5" key="1">
    <citation type="submission" date="2018-11" db="EMBL/GenBank/DDBJ databases">
        <authorList>
            <consortium name="Pathogen Informatics"/>
        </authorList>
    </citation>
    <scope>NUCLEOTIDE SEQUENCE [LARGE SCALE GENOMIC DNA]</scope>
    <source>
        <strain evidence="4 5">NST_G2</strain>
    </source>
</reference>
<dbReference type="Gene3D" id="1.25.40.20">
    <property type="entry name" value="Ankyrin repeat-containing domain"/>
    <property type="match status" value="1"/>
</dbReference>
<sequence length="93" mass="9974">MHWAAATEQPAIVHLLLAAGASHDIQTNQEETALSLGAREGSTEVCHLLLSAGANPEIADHLDRTPRQIAAQNGSPFSRSEVDSWVNFSSLAW</sequence>
<dbReference type="InterPro" id="IPR036770">
    <property type="entry name" value="Ankyrin_rpt-contain_sf"/>
</dbReference>
<dbReference type="AlphaFoldDB" id="A0A3P7CNR9"/>
<gene>
    <name evidence="4" type="ORF">SSLN_LOCUS9610</name>
</gene>
<keyword evidence="5" id="KW-1185">Reference proteome</keyword>
<dbReference type="PROSITE" id="PS50297">
    <property type="entry name" value="ANK_REP_REGION"/>
    <property type="match status" value="1"/>
</dbReference>
<proteinExistence type="predicted"/>
<dbReference type="Proteomes" id="UP000275846">
    <property type="component" value="Unassembled WGS sequence"/>
</dbReference>
<evidence type="ECO:0000256" key="1">
    <source>
        <dbReference type="ARBA" id="ARBA00022737"/>
    </source>
</evidence>
<name>A0A3P7CNR9_SCHSO</name>
<dbReference type="STRING" id="70667.A0A3P7CNR9"/>
<organism evidence="4 5">
    <name type="scientific">Schistocephalus solidus</name>
    <name type="common">Tapeworm</name>
    <dbReference type="NCBI Taxonomy" id="70667"/>
    <lineage>
        <taxon>Eukaryota</taxon>
        <taxon>Metazoa</taxon>
        <taxon>Spiralia</taxon>
        <taxon>Lophotrochozoa</taxon>
        <taxon>Platyhelminthes</taxon>
        <taxon>Cestoda</taxon>
        <taxon>Eucestoda</taxon>
        <taxon>Diphyllobothriidea</taxon>
        <taxon>Diphyllobothriidae</taxon>
        <taxon>Schistocephalus</taxon>
    </lineage>
</organism>
<evidence type="ECO:0000313" key="5">
    <source>
        <dbReference type="Proteomes" id="UP000275846"/>
    </source>
</evidence>
<evidence type="ECO:0000313" key="4">
    <source>
        <dbReference type="EMBL" id="VDL95995.1"/>
    </source>
</evidence>
<feature type="repeat" description="ANK" evidence="3">
    <location>
        <begin position="29"/>
        <end position="61"/>
    </location>
</feature>
<keyword evidence="1" id="KW-0677">Repeat</keyword>
<dbReference type="Pfam" id="PF12796">
    <property type="entry name" value="Ank_2"/>
    <property type="match status" value="1"/>
</dbReference>
<dbReference type="PANTHER" id="PTHR24198">
    <property type="entry name" value="ANKYRIN REPEAT AND PROTEIN KINASE DOMAIN-CONTAINING PROTEIN"/>
    <property type="match status" value="1"/>
</dbReference>
<evidence type="ECO:0000256" key="3">
    <source>
        <dbReference type="PROSITE-ProRule" id="PRU00023"/>
    </source>
</evidence>
<protein>
    <submittedName>
        <fullName evidence="4">Uncharacterized protein</fullName>
    </submittedName>
</protein>
<dbReference type="OrthoDB" id="283575at2759"/>
<dbReference type="EMBL" id="UYSU01035348">
    <property type="protein sequence ID" value="VDL95995.1"/>
    <property type="molecule type" value="Genomic_DNA"/>
</dbReference>